<dbReference type="Proteomes" id="UP000654075">
    <property type="component" value="Unassembled WGS sequence"/>
</dbReference>
<feature type="non-terminal residue" evidence="3">
    <location>
        <position position="1274"/>
    </location>
</feature>
<feature type="region of interest" description="Disordered" evidence="1">
    <location>
        <begin position="455"/>
        <end position="475"/>
    </location>
</feature>
<comment type="caution">
    <text evidence="3">The sequence shown here is derived from an EMBL/GenBank/DDBJ whole genome shotgun (WGS) entry which is preliminary data.</text>
</comment>
<evidence type="ECO:0000256" key="1">
    <source>
        <dbReference type="SAM" id="MobiDB-lite"/>
    </source>
</evidence>
<feature type="non-terminal residue" evidence="3">
    <location>
        <position position="1"/>
    </location>
</feature>
<dbReference type="InterPro" id="IPR036691">
    <property type="entry name" value="Endo/exonu/phosph_ase_sf"/>
</dbReference>
<evidence type="ECO:0000313" key="4">
    <source>
        <dbReference type="Proteomes" id="UP000654075"/>
    </source>
</evidence>
<feature type="compositionally biased region" description="Acidic residues" evidence="1">
    <location>
        <begin position="1121"/>
        <end position="1132"/>
    </location>
</feature>
<protein>
    <recommendedName>
        <fullName evidence="2">Endonuclease/exonuclease/phosphatase domain-containing protein</fullName>
    </recommendedName>
</protein>
<gene>
    <name evidence="3" type="ORF">PGLA1383_LOCUS14481</name>
</gene>
<accession>A0A813E6B0</accession>
<keyword evidence="4" id="KW-1185">Reference proteome</keyword>
<feature type="region of interest" description="Disordered" evidence="1">
    <location>
        <begin position="307"/>
        <end position="376"/>
    </location>
</feature>
<dbReference type="InterPro" id="IPR005135">
    <property type="entry name" value="Endo/exonuclease/phosphatase"/>
</dbReference>
<dbReference type="AlphaFoldDB" id="A0A813E6B0"/>
<name>A0A813E6B0_POLGL</name>
<dbReference type="SUPFAM" id="SSF56219">
    <property type="entry name" value="DNase I-like"/>
    <property type="match status" value="1"/>
</dbReference>
<feature type="region of interest" description="Disordered" evidence="1">
    <location>
        <begin position="583"/>
        <end position="625"/>
    </location>
</feature>
<organism evidence="3 4">
    <name type="scientific">Polarella glacialis</name>
    <name type="common">Dinoflagellate</name>
    <dbReference type="NCBI Taxonomy" id="89957"/>
    <lineage>
        <taxon>Eukaryota</taxon>
        <taxon>Sar</taxon>
        <taxon>Alveolata</taxon>
        <taxon>Dinophyceae</taxon>
        <taxon>Suessiales</taxon>
        <taxon>Suessiaceae</taxon>
        <taxon>Polarella</taxon>
    </lineage>
</organism>
<dbReference type="GO" id="GO:0003824">
    <property type="term" value="F:catalytic activity"/>
    <property type="evidence" value="ECO:0007669"/>
    <property type="project" value="InterPro"/>
</dbReference>
<dbReference type="EMBL" id="CAJNNV010008277">
    <property type="protein sequence ID" value="CAE8596004.1"/>
    <property type="molecule type" value="Genomic_DNA"/>
</dbReference>
<feature type="compositionally biased region" description="Low complexity" evidence="1">
    <location>
        <begin position="325"/>
        <end position="366"/>
    </location>
</feature>
<feature type="compositionally biased region" description="Basic and acidic residues" evidence="1">
    <location>
        <begin position="455"/>
        <end position="473"/>
    </location>
</feature>
<proteinExistence type="predicted"/>
<sequence>NFLGGVMATAEEKRVLVERNCEAERVFLWEDASLGIDRQHALSLAGYGTVRRFVGLGETKAAARAALVAELGLDPATAEGRLALSVLVGIWGAAGKTDEKEESLRAEAKVMGVARPVTSIERIAMRKVVEARYGKKPGSEIPVPTYLAETLEEVENSEPAASRLDEILSIEDSKVQSISAGLNASGLVQVARTKNKVLLPSNSEELRTRLKVESNAWLMLKTKFPNRTWLRSLDPTDFLDYAEYLLGKKCYNIQAQAGTGAGATEVPPRLVREEAAPLSDALKQACKNQELKELSFLIPLAHSSSSVRQGAKRSWSPGAGGAPGAQGAPGMPGQGKKALKKAAGQAKVAKAQATAPAPAPNGAKGAKGSKGAGKGEFVNLTPDNRQMCWGFNSQAGCLVAGCARVHVCNRKGCLKASGVAAVSETEHASTSQRGVGAKVSHGGPAKAQISLKADVARKEPARGDARRQEKGWEAELAQDSAPPRITLLPRSACPQQVKVLYIFAGANRKSSIGDFLRKNNLVAAQVTAVDVLRDPTEGDVAIAAVWAGILADLQAGVYHVLIISPSCNSFTRANWAGGWPKPCRSKACSRNVKAPSRRNRAGSPKTSPRIAPASPGSRRTAAKQRPAFDFDEPEDEVPVLAQDVGPKPLGKRQARRRPAKRLYWECPLCEWRTKTKWWIQEKQRHVSAWHPAEAASLNIDRKQLCVERELTEGEEVAWKCPLCTQGMPSGTLASATAGAYGRLASLVRGDGLEHEVSMFRWPAGCRNGRSDVICNKCKQVRKSVRELAKLPCELISVGHEGCPCTALLQRLQLQADSAAPELADKIRDAIRQLTPVSGEAAAPNRYGMRIAAMTAQTLVAKLALRAAMLAAKKAGWQLCVGPHSVDAAGSPTAGVAVLSRWPVERMGPPPVQRPHKRHLEARNLYLHASDPAAAAGAEGGEDRIFVGDWNRTMEEAPAAQALANGALHTADDVGGIERAREPTRHNGRRIDYAFISFNVADWRIMIWWCTSSKATPWSCPAAGEPQPGCAQRRRDIARPLEDEMAGVTQVQQEARLHRAAAGHVRPLAQGLIGRKQEGGFNTEGSAAYPPVGVEEENISGTASVLTESVRTLETASGEAAGLEDETSEEEEPGIPRPKLKDHRGGIGKPLQSKWGGKDKNCYDGAGLCSAGRWAPYKRVGTIEKWPGLLKDCFKAILVNHIENPVKLVCRLACGKVSDSPFSEEMIEQGRKAWIEAIQEGPEDKAALSIIAANQPFLLAAVGEVAEDACGFREE</sequence>
<reference evidence="3" key="1">
    <citation type="submission" date="2021-02" db="EMBL/GenBank/DDBJ databases">
        <authorList>
            <person name="Dougan E. K."/>
            <person name="Rhodes N."/>
            <person name="Thang M."/>
            <person name="Chan C."/>
        </authorList>
    </citation>
    <scope>NUCLEOTIDE SEQUENCE</scope>
</reference>
<evidence type="ECO:0000313" key="3">
    <source>
        <dbReference type="EMBL" id="CAE8596004.1"/>
    </source>
</evidence>
<feature type="region of interest" description="Disordered" evidence="1">
    <location>
        <begin position="1115"/>
        <end position="1150"/>
    </location>
</feature>
<feature type="domain" description="Endonuclease/exonuclease/phosphatase" evidence="2">
    <location>
        <begin position="883"/>
        <end position="996"/>
    </location>
</feature>
<evidence type="ECO:0000259" key="2">
    <source>
        <dbReference type="Pfam" id="PF03372"/>
    </source>
</evidence>
<dbReference type="Pfam" id="PF03372">
    <property type="entry name" value="Exo_endo_phos"/>
    <property type="match status" value="1"/>
</dbReference>